<evidence type="ECO:0000313" key="2">
    <source>
        <dbReference type="EMBL" id="SFR97441.1"/>
    </source>
</evidence>
<dbReference type="RefSeq" id="WP_089816100.1">
    <property type="nucleotide sequence ID" value="NZ_FOZK01000002.1"/>
</dbReference>
<proteinExistence type="predicted"/>
<feature type="compositionally biased region" description="Basic and acidic residues" evidence="1">
    <location>
        <begin position="761"/>
        <end position="773"/>
    </location>
</feature>
<dbReference type="InterPro" id="IPR016024">
    <property type="entry name" value="ARM-type_fold"/>
</dbReference>
<reference evidence="2 3" key="1">
    <citation type="submission" date="2016-10" db="EMBL/GenBank/DDBJ databases">
        <authorList>
            <person name="de Groot N.N."/>
        </authorList>
    </citation>
    <scope>NUCLEOTIDE SEQUENCE [LARGE SCALE GENOMIC DNA]</scope>
    <source>
        <strain evidence="2 3">CGMCC 1.10457</strain>
    </source>
</reference>
<gene>
    <name evidence="2" type="ORF">SAMN05216559_1854</name>
</gene>
<feature type="compositionally biased region" description="Polar residues" evidence="1">
    <location>
        <begin position="982"/>
        <end position="995"/>
    </location>
</feature>
<organism evidence="2 3">
    <name type="scientific">Halomicrobium zhouii</name>
    <dbReference type="NCBI Taxonomy" id="767519"/>
    <lineage>
        <taxon>Archaea</taxon>
        <taxon>Methanobacteriati</taxon>
        <taxon>Methanobacteriota</taxon>
        <taxon>Stenosarchaea group</taxon>
        <taxon>Halobacteria</taxon>
        <taxon>Halobacteriales</taxon>
        <taxon>Haloarculaceae</taxon>
        <taxon>Halomicrobium</taxon>
    </lineage>
</organism>
<sequence>MSSETNTRISRLLDRYRDLEPDRRQHIIKELERFRRHRVEGLVPYFESLVKLLRWESGPNSDHLAKLLIDCLSDHPDRIETETLIAVSELACSPEPPVRELGLKALRRLYEQDSEAIEAPFTSSEISDWMDEGADRRALAYRILGVTVADDAVEKLADAYSNEESLAKKASEAALEDIASISTSWLNGQDPLAGAKNLEHLAQRVPQIAVEQEAALREGLTADSKSVVSRCAAALIKLGYSEYGDQLDAAALLERLSDFDRVAAGRATGVCIGSQSAVDPDPVQQLLNGIEAKRTRDNQRVQLVALLEVSNQKPESVASYADRLRELNSGITGQARKYYIDLLGNIISHSENEGAVAPLLLEELNSTNDERVKMACKELSETNLYPLPQVVHMARNRGEEEISTPAHKIFKRSRPPTFDVADQLAVDKAEGNLEALESNLRYQTEPGRWDPVLLPAYERQRLATVRERFRQGKGGYTLLPHDVPEMGILAAAELALEGLHHDRMSVDIVVYSPGTSNLWGTFKDIQMAFRKFGLCSIPGITTAARPLDEVVTVSRVTDSGIKPWGEPASDNKIILTKSLMDIDSIDPDAVVCNFLGRRPSEFEPQLEEEDNVLESYPVFSLYPFTAKIEAPGTWPKYGYPESIPEATEQLLPGIPDQADFGRCSTSRSVSTPASNVIEQLRQLATDRSLTIERLETDEIIGRLKTMHRLAIELDGDETEQVARAFRKQTRFVQSLPVPLDTYDEWVREESTGRGRYASDPSHQRIDDMDSLKEDPASAMVPGAVYDYLTELRALFKILRRENPTYTRLLREIREQIDTEDRLAVLFQKRSMKQAFEYALLNDIGQTAGELKDRGVYILRPDELRKVGEVDDVIMTKPLAPSQTQFYMAPLFKSMQIIVYGENTSQYVSNGIEERLETLRARRELPADADWPRPPVVETISNDSNSDLQLGSQDGSDSELRQSEDNGAVEEIWTQFEPVDQSEAGSSDVNNPSTARPSAEESWKVQILTESGVELLKPSTESILVERNEGPLSGNQYVWTTAGDLEPGDNFLVIPDEVRDQVFEEALEAVYGDDMGGTDLVDGLEIWWETLRDIHSEYDDLETVYTLLSQTELEKSRANVVEWFRAVEQAEKPLDLPTNSDFRIGPNKVNDIKTIGKAFDYQDLLENATAIGRAMRLSRGESRPQGQELNELVISQLLNPSSDFARDVTEYSAGTIRHVGKQY</sequence>
<keyword evidence="3" id="KW-1185">Reference proteome</keyword>
<feature type="region of interest" description="Disordered" evidence="1">
    <location>
        <begin position="752"/>
        <end position="773"/>
    </location>
</feature>
<evidence type="ECO:0000256" key="1">
    <source>
        <dbReference type="SAM" id="MobiDB-lite"/>
    </source>
</evidence>
<feature type="compositionally biased region" description="Polar residues" evidence="1">
    <location>
        <begin position="938"/>
        <end position="954"/>
    </location>
</feature>
<dbReference type="Proteomes" id="UP000199062">
    <property type="component" value="Unassembled WGS sequence"/>
</dbReference>
<dbReference type="OrthoDB" id="351156at2157"/>
<evidence type="ECO:0000313" key="3">
    <source>
        <dbReference type="Proteomes" id="UP000199062"/>
    </source>
</evidence>
<dbReference type="AlphaFoldDB" id="A0A1I6L1W5"/>
<dbReference type="SUPFAM" id="SSF48371">
    <property type="entry name" value="ARM repeat"/>
    <property type="match status" value="1"/>
</dbReference>
<dbReference type="EMBL" id="FOZK01000002">
    <property type="protein sequence ID" value="SFR97441.1"/>
    <property type="molecule type" value="Genomic_DNA"/>
</dbReference>
<dbReference type="STRING" id="767519.SAMN05216559_1854"/>
<accession>A0A1I6L1W5</accession>
<name>A0A1I6L1W5_9EURY</name>
<feature type="region of interest" description="Disordered" evidence="1">
    <location>
        <begin position="925"/>
        <end position="963"/>
    </location>
</feature>
<feature type="region of interest" description="Disordered" evidence="1">
    <location>
        <begin position="976"/>
        <end position="1001"/>
    </location>
</feature>
<protein>
    <submittedName>
        <fullName evidence="2">Uncharacterized protein</fullName>
    </submittedName>
</protein>